<dbReference type="EMBL" id="CP029788">
    <property type="protein sequence ID" value="AWT46822.1"/>
    <property type="molecule type" value="Genomic_DNA"/>
</dbReference>
<evidence type="ECO:0000313" key="2">
    <source>
        <dbReference type="EMBL" id="AWT46822.1"/>
    </source>
</evidence>
<feature type="region of interest" description="Disordered" evidence="1">
    <location>
        <begin position="1"/>
        <end position="22"/>
    </location>
</feature>
<dbReference type="AlphaFoldDB" id="A0A2U9PB73"/>
<protein>
    <submittedName>
        <fullName evidence="2">Uncharacterized protein</fullName>
    </submittedName>
</protein>
<reference evidence="2 3" key="1">
    <citation type="submission" date="2018-06" db="EMBL/GenBank/DDBJ databases">
        <title>The complete genome sequence of a nosiheptide producer Streptomyces actuosus ATCC 25421: deducing the ability of producing a new class III lantibiotics.</title>
        <authorList>
            <person name="Liu W."/>
            <person name="Sun F."/>
            <person name="Hu Y."/>
        </authorList>
    </citation>
    <scope>NUCLEOTIDE SEQUENCE [LARGE SCALE GENOMIC DNA]</scope>
    <source>
        <strain evidence="2 3">ATCC 25421</strain>
    </source>
</reference>
<dbReference type="KEGG" id="sact:DMT42_34170"/>
<evidence type="ECO:0000313" key="3">
    <source>
        <dbReference type="Proteomes" id="UP000247634"/>
    </source>
</evidence>
<dbReference type="Proteomes" id="UP000247634">
    <property type="component" value="Chromosome"/>
</dbReference>
<name>A0A2U9PB73_STRAS</name>
<evidence type="ECO:0000256" key="1">
    <source>
        <dbReference type="SAM" id="MobiDB-lite"/>
    </source>
</evidence>
<sequence>MLRCTHDTALLPSDGHHQEQHQVPAAGPCLTHARSPLAPEVIPWFRSGRCEAVLRTELRRNAGVPRSQARVRERSVARRAGADLGADTKCLLPCHLVEAQPLPFEPVPHGEGVRLVPEDFVDDVRVLEAHVQQGPADRFEGAVGDGGLDEQVRLGAAAETGWVAVEFFVSGVPPVAGHACQRLGVAVGEVAVASAEGPRGGRVLAARCPAQLVGPVLGDNEPEAAFVAHHERRLQRVHGLHRDPCLVPFPGKGACQFEHGAVGDGFAEHLGLENGRRVLVVMAPVDVRGRKGGALVQQLGEEKGSGGAGRCCGHFTGELGVPAAGALLGGADLSFPLLVLGHDVPSTACPRPCRSPAIMIKSGDRASP</sequence>
<keyword evidence="3" id="KW-1185">Reference proteome</keyword>
<accession>A0A2U9PB73</accession>
<proteinExistence type="predicted"/>
<organism evidence="2 3">
    <name type="scientific">Streptomyces actuosus</name>
    <dbReference type="NCBI Taxonomy" id="1885"/>
    <lineage>
        <taxon>Bacteria</taxon>
        <taxon>Bacillati</taxon>
        <taxon>Actinomycetota</taxon>
        <taxon>Actinomycetes</taxon>
        <taxon>Kitasatosporales</taxon>
        <taxon>Streptomycetaceae</taxon>
        <taxon>Streptomyces</taxon>
    </lineage>
</organism>
<gene>
    <name evidence="2" type="ORF">DMT42_34170</name>
</gene>